<name>A0ABW6HJG1_9FLAO</name>
<evidence type="ECO:0000313" key="2">
    <source>
        <dbReference type="Proteomes" id="UP001600039"/>
    </source>
</evidence>
<gene>
    <name evidence="1" type="ORF">ACFX5D_04145</name>
</gene>
<sequence>MNVKLRIIAMLMRLQELEKERIESINNRLYRQFDNHSVMLTRHPTPEPLISLYDKKGRPLELPKSKYHK</sequence>
<dbReference type="Proteomes" id="UP001600039">
    <property type="component" value="Unassembled WGS sequence"/>
</dbReference>
<reference evidence="1 2" key="1">
    <citation type="submission" date="2024-06" db="EMBL/GenBank/DDBJ databases">
        <title>Flavobacterium spp. isolated from glacier.</title>
        <authorList>
            <person name="Han D."/>
        </authorList>
    </citation>
    <scope>NUCLEOTIDE SEQUENCE [LARGE SCALE GENOMIC DNA]</scope>
    <source>
        <strain evidence="1 2">LB3P45</strain>
    </source>
</reference>
<dbReference type="EMBL" id="JBHZQA010000002">
    <property type="protein sequence ID" value="MFE3847158.1"/>
    <property type="molecule type" value="Genomic_DNA"/>
</dbReference>
<proteinExistence type="predicted"/>
<accession>A0ABW6HJG1</accession>
<keyword evidence="2" id="KW-1185">Reference proteome</keyword>
<protein>
    <recommendedName>
        <fullName evidence="3">Transposase</fullName>
    </recommendedName>
</protein>
<organism evidence="1 2">
    <name type="scientific">Flavobacterium fructosi</name>
    <dbReference type="NCBI Taxonomy" id="3230416"/>
    <lineage>
        <taxon>Bacteria</taxon>
        <taxon>Pseudomonadati</taxon>
        <taxon>Bacteroidota</taxon>
        <taxon>Flavobacteriia</taxon>
        <taxon>Flavobacteriales</taxon>
        <taxon>Flavobacteriaceae</taxon>
        <taxon>Flavobacterium</taxon>
    </lineage>
</organism>
<evidence type="ECO:0000313" key="1">
    <source>
        <dbReference type="EMBL" id="MFE3847158.1"/>
    </source>
</evidence>
<comment type="caution">
    <text evidence="1">The sequence shown here is derived from an EMBL/GenBank/DDBJ whole genome shotgun (WGS) entry which is preliminary data.</text>
</comment>
<dbReference type="RefSeq" id="WP_379856991.1">
    <property type="nucleotide sequence ID" value="NZ_JBHZQA010000002.1"/>
</dbReference>
<evidence type="ECO:0008006" key="3">
    <source>
        <dbReference type="Google" id="ProtNLM"/>
    </source>
</evidence>